<sequence>IEPPPISIDPAYIEFTPNSECVRHAVRCAQYQIDTERLGLPPQENGASYGLTRTVVVQNQTTDVMLIRWTPLRSIPPLIWNKSIETRDVDQRSAGERWTRKTTGAFFIEPMECELAGGASSNFVITFVPVRISFEVSDSLNKSHSVFSNCLDQFFHHEFEGFAAYKIQRDCSLCSPDVLRAPHCIAVSCIGKFTDSQLIEFVCDNVSAELDDINS</sequence>
<feature type="non-terminal residue" evidence="1">
    <location>
        <position position="1"/>
    </location>
</feature>
<dbReference type="Proteomes" id="UP000230066">
    <property type="component" value="Unassembled WGS sequence"/>
</dbReference>
<accession>A0A4E0R209</accession>
<dbReference type="EMBL" id="JXXN02004675">
    <property type="protein sequence ID" value="THD20414.1"/>
    <property type="molecule type" value="Genomic_DNA"/>
</dbReference>
<name>A0A4E0R209_FASHE</name>
<organism evidence="1 2">
    <name type="scientific">Fasciola hepatica</name>
    <name type="common">Liver fluke</name>
    <dbReference type="NCBI Taxonomy" id="6192"/>
    <lineage>
        <taxon>Eukaryota</taxon>
        <taxon>Metazoa</taxon>
        <taxon>Spiralia</taxon>
        <taxon>Lophotrochozoa</taxon>
        <taxon>Platyhelminthes</taxon>
        <taxon>Trematoda</taxon>
        <taxon>Digenea</taxon>
        <taxon>Plagiorchiida</taxon>
        <taxon>Echinostomata</taxon>
        <taxon>Echinostomatoidea</taxon>
        <taxon>Fasciolidae</taxon>
        <taxon>Fasciola</taxon>
    </lineage>
</organism>
<gene>
    <name evidence="1" type="ORF">D915_008887</name>
</gene>
<keyword evidence="2" id="KW-1185">Reference proteome</keyword>
<reference evidence="1" key="1">
    <citation type="submission" date="2019-03" db="EMBL/GenBank/DDBJ databases">
        <title>Improved annotation for the trematode Fasciola hepatica.</title>
        <authorList>
            <person name="Choi Y.-J."/>
            <person name="Martin J."/>
            <person name="Mitreva M."/>
        </authorList>
    </citation>
    <scope>NUCLEOTIDE SEQUENCE [LARGE SCALE GENOMIC DNA]</scope>
</reference>
<evidence type="ECO:0000313" key="1">
    <source>
        <dbReference type="EMBL" id="THD20414.1"/>
    </source>
</evidence>
<protein>
    <submittedName>
        <fullName evidence="1">Uncharacterized protein</fullName>
    </submittedName>
</protein>
<proteinExistence type="predicted"/>
<evidence type="ECO:0000313" key="2">
    <source>
        <dbReference type="Proteomes" id="UP000230066"/>
    </source>
</evidence>
<comment type="caution">
    <text evidence="1">The sequence shown here is derived from an EMBL/GenBank/DDBJ whole genome shotgun (WGS) entry which is preliminary data.</text>
</comment>
<dbReference type="AlphaFoldDB" id="A0A4E0R209"/>